<feature type="domain" description="N-acetyltransferase" evidence="1">
    <location>
        <begin position="26"/>
        <end position="180"/>
    </location>
</feature>
<dbReference type="EMBL" id="QFYP01000001">
    <property type="protein sequence ID" value="RAK58636.1"/>
    <property type="molecule type" value="Genomic_DNA"/>
</dbReference>
<dbReference type="PROSITE" id="PS51186">
    <property type="entry name" value="GNAT"/>
    <property type="match status" value="1"/>
</dbReference>
<sequence length="180" mass="19749">MPRLVRPAAAYMASFVEAMAEGYSRDTLRPETPETIAAVAADPAWFLGQLLEPPTTVVLPDGTLGERVPETLLWYVEGDAFLGSVSVRHRLTAILEQWGGHIGYAVRPAARGRGYASAMLAGMLDHCRANLRLERVMLTVNTNNPASIRVIEKNGGVLGDTVPHPWVEGDEGRRYWIALR</sequence>
<keyword evidence="2" id="KW-0808">Transferase</keyword>
<dbReference type="AlphaFoldDB" id="A0A328AY58"/>
<keyword evidence="3" id="KW-1185">Reference proteome</keyword>
<proteinExistence type="predicted"/>
<protein>
    <submittedName>
        <fullName evidence="2">GNAT family N-acetyltransferase</fullName>
    </submittedName>
</protein>
<evidence type="ECO:0000259" key="1">
    <source>
        <dbReference type="PROSITE" id="PS51186"/>
    </source>
</evidence>
<dbReference type="GO" id="GO:0016747">
    <property type="term" value="F:acyltransferase activity, transferring groups other than amino-acyl groups"/>
    <property type="evidence" value="ECO:0007669"/>
    <property type="project" value="InterPro"/>
</dbReference>
<dbReference type="CDD" id="cd04301">
    <property type="entry name" value="NAT_SF"/>
    <property type="match status" value="1"/>
</dbReference>
<dbReference type="RefSeq" id="WP_111455929.1">
    <property type="nucleotide sequence ID" value="NZ_QFYP01000001.1"/>
</dbReference>
<dbReference type="PANTHER" id="PTHR39173:SF1">
    <property type="entry name" value="ACETYLTRANSFERASE"/>
    <property type="match status" value="1"/>
</dbReference>
<evidence type="ECO:0000313" key="2">
    <source>
        <dbReference type="EMBL" id="RAK58636.1"/>
    </source>
</evidence>
<dbReference type="OrthoDB" id="5293267at2"/>
<dbReference type="InterPro" id="IPR016181">
    <property type="entry name" value="Acyl_CoA_acyltransferase"/>
</dbReference>
<accession>A0A328AY58</accession>
<dbReference type="PANTHER" id="PTHR39173">
    <property type="entry name" value="ACETYLTRANSFERASE"/>
    <property type="match status" value="1"/>
</dbReference>
<organism evidence="2 3">
    <name type="scientific">Phenylobacterium hankyongense</name>
    <dbReference type="NCBI Taxonomy" id="1813876"/>
    <lineage>
        <taxon>Bacteria</taxon>
        <taxon>Pseudomonadati</taxon>
        <taxon>Pseudomonadota</taxon>
        <taxon>Alphaproteobacteria</taxon>
        <taxon>Caulobacterales</taxon>
        <taxon>Caulobacteraceae</taxon>
        <taxon>Phenylobacterium</taxon>
    </lineage>
</organism>
<name>A0A328AY58_9CAUL</name>
<dbReference type="Gene3D" id="3.40.630.30">
    <property type="match status" value="1"/>
</dbReference>
<evidence type="ECO:0000313" key="3">
    <source>
        <dbReference type="Proteomes" id="UP000249842"/>
    </source>
</evidence>
<dbReference type="SUPFAM" id="SSF55729">
    <property type="entry name" value="Acyl-CoA N-acyltransferases (Nat)"/>
    <property type="match status" value="1"/>
</dbReference>
<dbReference type="InterPro" id="IPR000182">
    <property type="entry name" value="GNAT_dom"/>
</dbReference>
<reference evidence="3" key="1">
    <citation type="submission" date="2018-05" db="EMBL/GenBank/DDBJ databases">
        <authorList>
            <person name="Li X."/>
        </authorList>
    </citation>
    <scope>NUCLEOTIDE SEQUENCE [LARGE SCALE GENOMIC DNA]</scope>
    <source>
        <strain evidence="3">HKS-05</strain>
    </source>
</reference>
<dbReference type="Pfam" id="PF13302">
    <property type="entry name" value="Acetyltransf_3"/>
    <property type="match status" value="1"/>
</dbReference>
<dbReference type="Proteomes" id="UP000249842">
    <property type="component" value="Unassembled WGS sequence"/>
</dbReference>
<gene>
    <name evidence="2" type="ORF">DJ021_01905</name>
</gene>
<comment type="caution">
    <text evidence="2">The sequence shown here is derived from an EMBL/GenBank/DDBJ whole genome shotgun (WGS) entry which is preliminary data.</text>
</comment>